<evidence type="ECO:0000256" key="1">
    <source>
        <dbReference type="SAM" id="MobiDB-lite"/>
    </source>
</evidence>
<name>A0A9P5UC51_9AGAR</name>
<evidence type="ECO:0000313" key="3">
    <source>
        <dbReference type="Proteomes" id="UP000772434"/>
    </source>
</evidence>
<dbReference type="Proteomes" id="UP000772434">
    <property type="component" value="Unassembled WGS sequence"/>
</dbReference>
<comment type="caution">
    <text evidence="2">The sequence shown here is derived from an EMBL/GenBank/DDBJ whole genome shotgun (WGS) entry which is preliminary data.</text>
</comment>
<dbReference type="EMBL" id="JADNRY010000016">
    <property type="protein sequence ID" value="KAF9073757.1"/>
    <property type="molecule type" value="Genomic_DNA"/>
</dbReference>
<evidence type="ECO:0000313" key="2">
    <source>
        <dbReference type="EMBL" id="KAF9073757.1"/>
    </source>
</evidence>
<sequence>MRESDNYKFFIVPFGRSGKMINQVRDIQWLRRIQGSRVRRKRYPLFLKAVDLWIANPRHYEQTRDIGQSLARSQNDLYQEKESGSYETPDEDSSGSFIQNDAEDEETESADGIVHDTNEAESEDYGESEQSTSLELESVNKDDDEIKPSVESQILSISFYGKDRDIPPPPYYSI</sequence>
<protein>
    <submittedName>
        <fullName evidence="2">Uncharacterized protein</fullName>
    </submittedName>
</protein>
<feature type="region of interest" description="Disordered" evidence="1">
    <location>
        <begin position="71"/>
        <end position="147"/>
    </location>
</feature>
<keyword evidence="3" id="KW-1185">Reference proteome</keyword>
<reference evidence="2" key="1">
    <citation type="submission" date="2020-11" db="EMBL/GenBank/DDBJ databases">
        <authorList>
            <consortium name="DOE Joint Genome Institute"/>
            <person name="Ahrendt S."/>
            <person name="Riley R."/>
            <person name="Andreopoulos W."/>
            <person name="Labutti K."/>
            <person name="Pangilinan J."/>
            <person name="Ruiz-Duenas F.J."/>
            <person name="Barrasa J.M."/>
            <person name="Sanchez-Garcia M."/>
            <person name="Camarero S."/>
            <person name="Miyauchi S."/>
            <person name="Serrano A."/>
            <person name="Linde D."/>
            <person name="Babiker R."/>
            <person name="Drula E."/>
            <person name="Ayuso-Fernandez I."/>
            <person name="Pacheco R."/>
            <person name="Padilla G."/>
            <person name="Ferreira P."/>
            <person name="Barriuso J."/>
            <person name="Kellner H."/>
            <person name="Castanera R."/>
            <person name="Alfaro M."/>
            <person name="Ramirez L."/>
            <person name="Pisabarro A.G."/>
            <person name="Kuo A."/>
            <person name="Tritt A."/>
            <person name="Lipzen A."/>
            <person name="He G."/>
            <person name="Yan M."/>
            <person name="Ng V."/>
            <person name="Cullen D."/>
            <person name="Martin F."/>
            <person name="Rosso M.-N."/>
            <person name="Henrissat B."/>
            <person name="Hibbett D."/>
            <person name="Martinez A.T."/>
            <person name="Grigoriev I.V."/>
        </authorList>
    </citation>
    <scope>NUCLEOTIDE SEQUENCE</scope>
    <source>
        <strain evidence="2">AH 40177</strain>
    </source>
</reference>
<dbReference type="AlphaFoldDB" id="A0A9P5UC51"/>
<accession>A0A9P5UC51</accession>
<feature type="compositionally biased region" description="Basic and acidic residues" evidence="1">
    <location>
        <begin position="138"/>
        <end position="147"/>
    </location>
</feature>
<gene>
    <name evidence="2" type="ORF">BDP27DRAFT_264244</name>
</gene>
<proteinExistence type="predicted"/>
<dbReference type="OrthoDB" id="3058629at2759"/>
<feature type="compositionally biased region" description="Low complexity" evidence="1">
    <location>
        <begin position="128"/>
        <end position="137"/>
    </location>
</feature>
<organism evidence="2 3">
    <name type="scientific">Rhodocollybia butyracea</name>
    <dbReference type="NCBI Taxonomy" id="206335"/>
    <lineage>
        <taxon>Eukaryota</taxon>
        <taxon>Fungi</taxon>
        <taxon>Dikarya</taxon>
        <taxon>Basidiomycota</taxon>
        <taxon>Agaricomycotina</taxon>
        <taxon>Agaricomycetes</taxon>
        <taxon>Agaricomycetidae</taxon>
        <taxon>Agaricales</taxon>
        <taxon>Marasmiineae</taxon>
        <taxon>Omphalotaceae</taxon>
        <taxon>Rhodocollybia</taxon>
    </lineage>
</organism>